<evidence type="ECO:0000313" key="1">
    <source>
        <dbReference type="EMBL" id="CAF4447524.1"/>
    </source>
</evidence>
<evidence type="ECO:0000313" key="2">
    <source>
        <dbReference type="Proteomes" id="UP000663868"/>
    </source>
</evidence>
<dbReference type="Proteomes" id="UP000663868">
    <property type="component" value="Unassembled WGS sequence"/>
</dbReference>
<protein>
    <submittedName>
        <fullName evidence="1">Uncharacterized protein</fullName>
    </submittedName>
</protein>
<comment type="caution">
    <text evidence="1">The sequence shown here is derived from an EMBL/GenBank/DDBJ whole genome shotgun (WGS) entry which is preliminary data.</text>
</comment>
<accession>A0A820RZM6</accession>
<reference evidence="1" key="1">
    <citation type="submission" date="2021-02" db="EMBL/GenBank/DDBJ databases">
        <authorList>
            <person name="Nowell W R."/>
        </authorList>
    </citation>
    <scope>NUCLEOTIDE SEQUENCE</scope>
</reference>
<organism evidence="1 2">
    <name type="scientific">Adineta steineri</name>
    <dbReference type="NCBI Taxonomy" id="433720"/>
    <lineage>
        <taxon>Eukaryota</taxon>
        <taxon>Metazoa</taxon>
        <taxon>Spiralia</taxon>
        <taxon>Gnathifera</taxon>
        <taxon>Rotifera</taxon>
        <taxon>Eurotatoria</taxon>
        <taxon>Bdelloidea</taxon>
        <taxon>Adinetida</taxon>
        <taxon>Adinetidae</taxon>
        <taxon>Adineta</taxon>
    </lineage>
</organism>
<dbReference type="EMBL" id="CAJOBB010030995">
    <property type="protein sequence ID" value="CAF4447524.1"/>
    <property type="molecule type" value="Genomic_DNA"/>
</dbReference>
<feature type="non-terminal residue" evidence="1">
    <location>
        <position position="122"/>
    </location>
</feature>
<name>A0A820RZM6_9BILA</name>
<dbReference type="AlphaFoldDB" id="A0A820RZM6"/>
<sequence>QIKRLISLESQSEILDLLFHTNYLDLSTIRMFLDEILIETEKNAHHHNPQECTHLQDFCNNALNLLNIYTMIEKYRNDHAEYLSKNEKLFSKEEFQNELELTDDETNIYYQLFERQYNQQIS</sequence>
<feature type="non-terminal residue" evidence="1">
    <location>
        <position position="1"/>
    </location>
</feature>
<gene>
    <name evidence="1" type="ORF">KXQ929_LOCUS53753</name>
</gene>
<proteinExistence type="predicted"/>